<reference evidence="3 4" key="1">
    <citation type="submission" date="2020-08" db="EMBL/GenBank/DDBJ databases">
        <title>Sequencing the genomes of 1000 actinobacteria strains.</title>
        <authorList>
            <person name="Klenk H.-P."/>
        </authorList>
    </citation>
    <scope>NUCLEOTIDE SEQUENCE [LARGE SCALE GENOMIC DNA]</scope>
    <source>
        <strain evidence="3 4">DSM 44230</strain>
    </source>
</reference>
<dbReference type="PROSITE" id="PS51257">
    <property type="entry name" value="PROKAR_LIPOPROTEIN"/>
    <property type="match status" value="1"/>
</dbReference>
<evidence type="ECO:0000256" key="2">
    <source>
        <dbReference type="SAM" id="SignalP"/>
    </source>
</evidence>
<evidence type="ECO:0000313" key="3">
    <source>
        <dbReference type="EMBL" id="MBB4679198.1"/>
    </source>
</evidence>
<feature type="signal peptide" evidence="2">
    <location>
        <begin position="1"/>
        <end position="23"/>
    </location>
</feature>
<comment type="caution">
    <text evidence="3">The sequence shown here is derived from an EMBL/GenBank/DDBJ whole genome shotgun (WGS) entry which is preliminary data.</text>
</comment>
<dbReference type="RefSeq" id="WP_185004973.1">
    <property type="nucleotide sequence ID" value="NZ_BAAAUI010000025.1"/>
</dbReference>
<dbReference type="EMBL" id="JACHMH010000001">
    <property type="protein sequence ID" value="MBB4679198.1"/>
    <property type="molecule type" value="Genomic_DNA"/>
</dbReference>
<organism evidence="3 4">
    <name type="scientific">Crossiella cryophila</name>
    <dbReference type="NCBI Taxonomy" id="43355"/>
    <lineage>
        <taxon>Bacteria</taxon>
        <taxon>Bacillati</taxon>
        <taxon>Actinomycetota</taxon>
        <taxon>Actinomycetes</taxon>
        <taxon>Pseudonocardiales</taxon>
        <taxon>Pseudonocardiaceae</taxon>
        <taxon>Crossiella</taxon>
    </lineage>
</organism>
<feature type="region of interest" description="Disordered" evidence="1">
    <location>
        <begin position="71"/>
        <end position="91"/>
    </location>
</feature>
<evidence type="ECO:0000313" key="4">
    <source>
        <dbReference type="Proteomes" id="UP000533598"/>
    </source>
</evidence>
<dbReference type="AlphaFoldDB" id="A0A7W7CDM2"/>
<accession>A0A7W7CDM2</accession>
<feature type="chain" id="PRO_5030563976" evidence="2">
    <location>
        <begin position="24"/>
        <end position="91"/>
    </location>
</feature>
<dbReference type="Proteomes" id="UP000533598">
    <property type="component" value="Unassembled WGS sequence"/>
</dbReference>
<proteinExistence type="predicted"/>
<keyword evidence="2" id="KW-0732">Signal</keyword>
<evidence type="ECO:0000256" key="1">
    <source>
        <dbReference type="SAM" id="MobiDB-lite"/>
    </source>
</evidence>
<name>A0A7W7CDM2_9PSEU</name>
<sequence>MRRGWISATVLVTTVLLTATGCAAEQPTVCSGGFCSGPAYSPSTATRIQTGIVHVLSAIGFAAVVPGTAAGPARRVQPLPTRPLRGWTPTG</sequence>
<keyword evidence="4" id="KW-1185">Reference proteome</keyword>
<protein>
    <submittedName>
        <fullName evidence="3">Uncharacterized protein</fullName>
    </submittedName>
</protein>
<gene>
    <name evidence="3" type="ORF">HNR67_005316</name>
</gene>